<proteinExistence type="predicted"/>
<gene>
    <name evidence="1" type="ORF">DPEC_G00055380</name>
</gene>
<comment type="caution">
    <text evidence="1">The sequence shown here is derived from an EMBL/GenBank/DDBJ whole genome shotgun (WGS) entry which is preliminary data.</text>
</comment>
<organism evidence="1 2">
    <name type="scientific">Dallia pectoralis</name>
    <name type="common">Alaska blackfish</name>
    <dbReference type="NCBI Taxonomy" id="75939"/>
    <lineage>
        <taxon>Eukaryota</taxon>
        <taxon>Metazoa</taxon>
        <taxon>Chordata</taxon>
        <taxon>Craniata</taxon>
        <taxon>Vertebrata</taxon>
        <taxon>Euteleostomi</taxon>
        <taxon>Actinopterygii</taxon>
        <taxon>Neopterygii</taxon>
        <taxon>Teleostei</taxon>
        <taxon>Protacanthopterygii</taxon>
        <taxon>Esociformes</taxon>
        <taxon>Umbridae</taxon>
        <taxon>Dallia</taxon>
    </lineage>
</organism>
<evidence type="ECO:0000313" key="1">
    <source>
        <dbReference type="EMBL" id="KAJ8011169.1"/>
    </source>
</evidence>
<dbReference type="EMBL" id="CM055732">
    <property type="protein sequence ID" value="KAJ8011169.1"/>
    <property type="molecule type" value="Genomic_DNA"/>
</dbReference>
<protein>
    <submittedName>
        <fullName evidence="1">Uncharacterized protein</fullName>
    </submittedName>
</protein>
<sequence length="115" mass="12195">MELCPRWLEEGHGGVIQLSQVRSADQRVQITMCAHGIPLKSTVESSSHVTVGAQRLVHRSLQGPAPGGPTASEPRAQGPSTGERERPPFQTMLHSAPGALQSSAQATQHGEVQPC</sequence>
<dbReference type="Proteomes" id="UP001157502">
    <property type="component" value="Chromosome 5"/>
</dbReference>
<evidence type="ECO:0000313" key="2">
    <source>
        <dbReference type="Proteomes" id="UP001157502"/>
    </source>
</evidence>
<name>A0ACC2H5C0_DALPE</name>
<accession>A0ACC2H5C0</accession>
<reference evidence="1" key="1">
    <citation type="submission" date="2021-05" db="EMBL/GenBank/DDBJ databases">
        <authorList>
            <person name="Pan Q."/>
            <person name="Jouanno E."/>
            <person name="Zahm M."/>
            <person name="Klopp C."/>
            <person name="Cabau C."/>
            <person name="Louis A."/>
            <person name="Berthelot C."/>
            <person name="Parey E."/>
            <person name="Roest Crollius H."/>
            <person name="Montfort J."/>
            <person name="Robinson-Rechavi M."/>
            <person name="Bouchez O."/>
            <person name="Lampietro C."/>
            <person name="Lopez Roques C."/>
            <person name="Donnadieu C."/>
            <person name="Postlethwait J."/>
            <person name="Bobe J."/>
            <person name="Dillon D."/>
            <person name="Chandos A."/>
            <person name="von Hippel F."/>
            <person name="Guiguen Y."/>
        </authorList>
    </citation>
    <scope>NUCLEOTIDE SEQUENCE</scope>
    <source>
        <strain evidence="1">YG-Jan2019</strain>
    </source>
</reference>
<keyword evidence="2" id="KW-1185">Reference proteome</keyword>